<comment type="caution">
    <text evidence="2">The sequence shown here is derived from an EMBL/GenBank/DDBJ whole genome shotgun (WGS) entry which is preliminary data.</text>
</comment>
<name>A0ABT9DCW0_9CELL</name>
<evidence type="ECO:0000313" key="3">
    <source>
        <dbReference type="Proteomes" id="UP001232536"/>
    </source>
</evidence>
<evidence type="ECO:0000313" key="2">
    <source>
        <dbReference type="EMBL" id="MDO8106767.1"/>
    </source>
</evidence>
<gene>
    <name evidence="2" type="ORF">Q6348_06090</name>
</gene>
<feature type="domain" description="SAF" evidence="1">
    <location>
        <begin position="37"/>
        <end position="97"/>
    </location>
</feature>
<sequence>MLLTLRIWWWRARPAVVAAGVLIAALATARVVTEPAPRVLAAGRPLAAGHVLAASDLRLRAVGDPPVGAGTDPEALVGHRLALAVPAGLPLVPELLADRFDVPVPDRAVVAPVALAEADVLRAGDHVDLLPAGCPQTTTRVAHRALVAERPDAGSRTVLLAVSPAEATTLTALRDVCSLAAVLVR</sequence>
<dbReference type="InterPro" id="IPR013974">
    <property type="entry name" value="SAF"/>
</dbReference>
<dbReference type="Proteomes" id="UP001232536">
    <property type="component" value="Unassembled WGS sequence"/>
</dbReference>
<dbReference type="EMBL" id="JAUQYP010000001">
    <property type="protein sequence ID" value="MDO8106767.1"/>
    <property type="molecule type" value="Genomic_DNA"/>
</dbReference>
<proteinExistence type="predicted"/>
<dbReference type="SMART" id="SM00858">
    <property type="entry name" value="SAF"/>
    <property type="match status" value="1"/>
</dbReference>
<reference evidence="2 3" key="1">
    <citation type="submission" date="2023-07" db="EMBL/GenBank/DDBJ databases">
        <title>Description of novel actinomycetes strains, isolated from tidal flat sediment.</title>
        <authorList>
            <person name="Lu C."/>
        </authorList>
    </citation>
    <scope>NUCLEOTIDE SEQUENCE [LARGE SCALE GENOMIC DNA]</scope>
    <source>
        <strain evidence="2 3">SYSU T00b441</strain>
    </source>
</reference>
<dbReference type="RefSeq" id="WP_304600411.1">
    <property type="nucleotide sequence ID" value="NZ_JAUQYP010000001.1"/>
</dbReference>
<protein>
    <submittedName>
        <fullName evidence="2">SAF domain-containing protein</fullName>
    </submittedName>
</protein>
<keyword evidence="3" id="KW-1185">Reference proteome</keyword>
<dbReference type="Gene3D" id="3.90.1210.10">
    <property type="entry name" value="Antifreeze-like/N-acetylneuraminic acid synthase C-terminal domain"/>
    <property type="match status" value="1"/>
</dbReference>
<evidence type="ECO:0000259" key="1">
    <source>
        <dbReference type="SMART" id="SM00858"/>
    </source>
</evidence>
<dbReference type="CDD" id="cd11614">
    <property type="entry name" value="SAF_CpaB_FlgA_like"/>
    <property type="match status" value="1"/>
</dbReference>
<organism evidence="2 3">
    <name type="scientific">Actinotalea lenta</name>
    <dbReference type="NCBI Taxonomy" id="3064654"/>
    <lineage>
        <taxon>Bacteria</taxon>
        <taxon>Bacillati</taxon>
        <taxon>Actinomycetota</taxon>
        <taxon>Actinomycetes</taxon>
        <taxon>Micrococcales</taxon>
        <taxon>Cellulomonadaceae</taxon>
        <taxon>Actinotalea</taxon>
    </lineage>
</organism>
<dbReference type="Pfam" id="PF08666">
    <property type="entry name" value="SAF"/>
    <property type="match status" value="1"/>
</dbReference>
<accession>A0ABT9DCW0</accession>